<evidence type="ECO:0000313" key="1">
    <source>
        <dbReference type="EMBL" id="KAG5590749.1"/>
    </source>
</evidence>
<accession>A0A9J5XSH5</accession>
<sequence length="318" mass="37931">MIIKALFWIVRSVRTQHSFHRIQMLHKYHNFAIIALMEPFQEARNIHKYKRRLGMQYANYNINGKIWVFIQDHIQVGVLSDTEQQLTLQLNFQNSSESLITTIVYAKCDTQERLTLWNEIYSLSHNMNLPWIVGDRGLPVTPNEVEDIAFCVNSCDLLDINFKGSPFTWWNGKADNYAPLLLSFGGQQPHIRKPFKFLKFWVEEADFKDVVKRSWVAQENSDIFITIKQKMKNTKYALACWSKERFGDIFKQLIIREKIVRLKEEFFEENPTISNRIVLQSAQAELKRYLHFEEDEREEKETFAFKNHQRRWAMGRRE</sequence>
<dbReference type="Proteomes" id="UP000824120">
    <property type="component" value="Chromosome 8"/>
</dbReference>
<dbReference type="InterPro" id="IPR036691">
    <property type="entry name" value="Endo/exonu/phosph_ase_sf"/>
</dbReference>
<name>A0A9J5XSH5_SOLCO</name>
<dbReference type="PANTHER" id="PTHR33710:SF79">
    <property type="entry name" value="OS06G0205337 PROTEIN"/>
    <property type="match status" value="1"/>
</dbReference>
<evidence type="ECO:0000313" key="2">
    <source>
        <dbReference type="Proteomes" id="UP000824120"/>
    </source>
</evidence>
<dbReference type="PANTHER" id="PTHR33710">
    <property type="entry name" value="BNAC02G09200D PROTEIN"/>
    <property type="match status" value="1"/>
</dbReference>
<protein>
    <submittedName>
        <fullName evidence="1">Uncharacterized protein</fullName>
    </submittedName>
</protein>
<comment type="caution">
    <text evidence="1">The sequence shown here is derived from an EMBL/GenBank/DDBJ whole genome shotgun (WGS) entry which is preliminary data.</text>
</comment>
<keyword evidence="2" id="KW-1185">Reference proteome</keyword>
<proteinExistence type="predicted"/>
<organism evidence="1 2">
    <name type="scientific">Solanum commersonii</name>
    <name type="common">Commerson's wild potato</name>
    <name type="synonym">Commerson's nightshade</name>
    <dbReference type="NCBI Taxonomy" id="4109"/>
    <lineage>
        <taxon>Eukaryota</taxon>
        <taxon>Viridiplantae</taxon>
        <taxon>Streptophyta</taxon>
        <taxon>Embryophyta</taxon>
        <taxon>Tracheophyta</taxon>
        <taxon>Spermatophyta</taxon>
        <taxon>Magnoliopsida</taxon>
        <taxon>eudicotyledons</taxon>
        <taxon>Gunneridae</taxon>
        <taxon>Pentapetalae</taxon>
        <taxon>asterids</taxon>
        <taxon>lamiids</taxon>
        <taxon>Solanales</taxon>
        <taxon>Solanaceae</taxon>
        <taxon>Solanoideae</taxon>
        <taxon>Solaneae</taxon>
        <taxon>Solanum</taxon>
    </lineage>
</organism>
<dbReference type="Gene3D" id="3.60.10.10">
    <property type="entry name" value="Endonuclease/exonuclease/phosphatase"/>
    <property type="match status" value="1"/>
</dbReference>
<dbReference type="AlphaFoldDB" id="A0A9J5XSH5"/>
<dbReference type="OrthoDB" id="1301789at2759"/>
<dbReference type="EMBL" id="JACXVP010000008">
    <property type="protein sequence ID" value="KAG5590749.1"/>
    <property type="molecule type" value="Genomic_DNA"/>
</dbReference>
<gene>
    <name evidence="1" type="ORF">H5410_041263</name>
</gene>
<reference evidence="1 2" key="1">
    <citation type="submission" date="2020-09" db="EMBL/GenBank/DDBJ databases">
        <title>De no assembly of potato wild relative species, Solanum commersonii.</title>
        <authorList>
            <person name="Cho K."/>
        </authorList>
    </citation>
    <scope>NUCLEOTIDE SEQUENCE [LARGE SCALE GENOMIC DNA]</scope>
    <source>
        <strain evidence="1">LZ3.2</strain>
        <tissue evidence="1">Leaf</tissue>
    </source>
</reference>